<evidence type="ECO:0000313" key="7">
    <source>
        <dbReference type="Proteomes" id="UP000325577"/>
    </source>
</evidence>
<feature type="domain" description="Disease resistance N-terminal" evidence="5">
    <location>
        <begin position="6"/>
        <end position="92"/>
    </location>
</feature>
<dbReference type="PANTHER" id="PTHR36766:SF42">
    <property type="entry name" value="NB-ARC DOMAIN DISEASE RESISTANCE PROTEIN"/>
    <property type="match status" value="1"/>
</dbReference>
<dbReference type="Proteomes" id="UP000325577">
    <property type="component" value="Linkage Group LG0"/>
</dbReference>
<keyword evidence="2" id="KW-0547">Nucleotide-binding</keyword>
<dbReference type="GO" id="GO:0005524">
    <property type="term" value="F:ATP binding"/>
    <property type="evidence" value="ECO:0007669"/>
    <property type="project" value="UniProtKB-KW"/>
</dbReference>
<dbReference type="SUPFAM" id="SSF52047">
    <property type="entry name" value="RNI-like"/>
    <property type="match status" value="1"/>
</dbReference>
<gene>
    <name evidence="6" type="ORF">F0562_002026</name>
</gene>
<evidence type="ECO:0000256" key="3">
    <source>
        <dbReference type="ARBA" id="ARBA00022821"/>
    </source>
</evidence>
<dbReference type="EMBL" id="CM018031">
    <property type="protein sequence ID" value="KAA8550342.1"/>
    <property type="molecule type" value="Genomic_DNA"/>
</dbReference>
<dbReference type="InterPro" id="IPR041118">
    <property type="entry name" value="Rx_N"/>
</dbReference>
<reference evidence="6 7" key="1">
    <citation type="submission" date="2019-09" db="EMBL/GenBank/DDBJ databases">
        <title>A chromosome-level genome assembly of the Chinese tupelo Nyssa sinensis.</title>
        <authorList>
            <person name="Yang X."/>
            <person name="Kang M."/>
            <person name="Yang Y."/>
            <person name="Xiong H."/>
            <person name="Wang M."/>
            <person name="Zhang Z."/>
            <person name="Wang Z."/>
            <person name="Wu H."/>
            <person name="Ma T."/>
            <person name="Liu J."/>
            <person name="Xi Z."/>
        </authorList>
    </citation>
    <scope>NUCLEOTIDE SEQUENCE [LARGE SCALE GENOMIC DNA]</scope>
    <source>
        <strain evidence="6">J267</strain>
        <tissue evidence="6">Leaf</tissue>
    </source>
</reference>
<evidence type="ECO:0000256" key="4">
    <source>
        <dbReference type="ARBA" id="ARBA00022840"/>
    </source>
</evidence>
<protein>
    <recommendedName>
        <fullName evidence="5">Disease resistance N-terminal domain-containing protein</fullName>
    </recommendedName>
</protein>
<keyword evidence="3" id="KW-0611">Plant defense</keyword>
<name>A0A5J5C8L5_9ASTE</name>
<dbReference type="Gene3D" id="3.80.10.10">
    <property type="entry name" value="Ribonuclease Inhibitor"/>
    <property type="match status" value="1"/>
</dbReference>
<dbReference type="Pfam" id="PF18052">
    <property type="entry name" value="Rx_N"/>
    <property type="match status" value="1"/>
</dbReference>
<evidence type="ECO:0000313" key="6">
    <source>
        <dbReference type="EMBL" id="KAA8550342.1"/>
    </source>
</evidence>
<evidence type="ECO:0000256" key="2">
    <source>
        <dbReference type="ARBA" id="ARBA00022741"/>
    </source>
</evidence>
<dbReference type="CDD" id="cd14798">
    <property type="entry name" value="RX-CC_like"/>
    <property type="match status" value="1"/>
</dbReference>
<organism evidence="6 7">
    <name type="scientific">Nyssa sinensis</name>
    <dbReference type="NCBI Taxonomy" id="561372"/>
    <lineage>
        <taxon>Eukaryota</taxon>
        <taxon>Viridiplantae</taxon>
        <taxon>Streptophyta</taxon>
        <taxon>Embryophyta</taxon>
        <taxon>Tracheophyta</taxon>
        <taxon>Spermatophyta</taxon>
        <taxon>Magnoliopsida</taxon>
        <taxon>eudicotyledons</taxon>
        <taxon>Gunneridae</taxon>
        <taxon>Pentapetalae</taxon>
        <taxon>asterids</taxon>
        <taxon>Cornales</taxon>
        <taxon>Nyssaceae</taxon>
        <taxon>Nyssa</taxon>
    </lineage>
</organism>
<dbReference type="AlphaFoldDB" id="A0A5J5C8L5"/>
<dbReference type="InterPro" id="IPR038005">
    <property type="entry name" value="RX-like_CC"/>
</dbReference>
<keyword evidence="1" id="KW-0677">Repeat</keyword>
<keyword evidence="7" id="KW-1185">Reference proteome</keyword>
<evidence type="ECO:0000256" key="1">
    <source>
        <dbReference type="ARBA" id="ARBA00022737"/>
    </source>
</evidence>
<dbReference type="InterPro" id="IPR032675">
    <property type="entry name" value="LRR_dom_sf"/>
</dbReference>
<accession>A0A5J5C8L5</accession>
<keyword evidence="4" id="KW-0067">ATP-binding</keyword>
<evidence type="ECO:0000259" key="5">
    <source>
        <dbReference type="Pfam" id="PF18052"/>
    </source>
</evidence>
<sequence>MANALLNVVLKSLKSLIEEETGLLWGVDKEMKKLSNTLSTIQAVLEDAELKQLQDKALQDWLRKLKHAAYAVDDILDECATEAIPLKSKGKKCGLLGNVDSSFLPYTPDNIIFRHKIGNKMKEITEKLDATANKREKFHLRELVAPQQVQAVERRQTGSLLSQLPVYGREEDKEKIVEKLVEGVSDFSVNFEVVSFPEKMLQNLTVLEMLKIGGFTKLKVLPTTLANLISLKSIHISCCQKLESLWEQSLPHSLQRLNIQLCSELKSVSLQHLSGLETLDSVRGLELRSLSANLISLNVTGFVSFPEEMLQNLTTLESLKIEPWNKLQMLPTALANLTSLKPLCISSWSELESLLEQGLRGLHVSPIIGDQSL</sequence>
<dbReference type="PANTHER" id="PTHR36766">
    <property type="entry name" value="PLANT BROAD-SPECTRUM MILDEW RESISTANCE PROTEIN RPW8"/>
    <property type="match status" value="1"/>
</dbReference>
<dbReference type="Gene3D" id="1.20.5.4130">
    <property type="match status" value="1"/>
</dbReference>
<proteinExistence type="predicted"/>
<dbReference type="OrthoDB" id="1933539at2759"/>
<dbReference type="GO" id="GO:0006952">
    <property type="term" value="P:defense response"/>
    <property type="evidence" value="ECO:0007669"/>
    <property type="project" value="UniProtKB-KW"/>
</dbReference>